<evidence type="ECO:0000313" key="2">
    <source>
        <dbReference type="EMBL" id="KAG2482762.1"/>
    </source>
</evidence>
<proteinExistence type="predicted"/>
<feature type="compositionally biased region" description="Low complexity" evidence="1">
    <location>
        <begin position="381"/>
        <end position="402"/>
    </location>
</feature>
<sequence length="1228" mass="121334">MDGLSSEPGGAQLPTDPTAAPAEGIEAGDILDALGPVLLEDSASWATGLLLGSNAPQLPGGSAHAPPFASPGHVRAVPEPPSPGFSEQLDLAALLADAGSGVDQAAGGGGGGVLPAGDAAAAGLLAGAGAEPQQPPAADGAVSPQAAGPSTSTSPAAAAAAAVTRRRTAQAPRLPARTLRERVEAALKELGADPAGWGAQAIWEVTSESRQVQQAAREGVTLVLLGVELGQGVGLLVVVAVWCKPDVDRVRREGGDLQFAKVGPDRAAPQRNSVISTQLGVDEHGRVWWAAAMDYLLCNDCDKKYENKSNIPSSCAGQGHSYWSLLELRPALEEPCDSIPTVPRKYKVTAAEGGTKTLHVLVNPVATAWFTRGLFKPTAKPAPAAGPADAAQPAEASAAGGEPSQGGGRRGGGRSPAELGGQTGAAGGGRGGARRRRRGRGGSQGAAGPASVEEPLGAGVAPEPASARGHGEAAGVPRAAAGGVAAGAGPGPLAGSGGGGGGGGGPSDWVPAGAGAELRPGELSAVLTSQRQGPSPHPLMAAAAQVTACAHAVNPGPGGGAQPVLPMGLLPHPAALVHAAGLPWAPHPGLTHTALLHADLTHAGLTQQYLLLQAQLAAGYLQAAAATAAVPEAVAVPPGAAVVSSAGGSGLPLGGMAVAPASVAGPGAGSGLPNARAATATASVAGSGLVPAAAVGAAPMASWTALVADAAAEGNASGSGGASGSAGPAGPAPGPPLAVPAAPAAQGSRPMAGGHIVEVGEPWRLLPSTLRGAAHLGGGTLPPALDPGTPPGVAGAAVALGLPPAPVPFKASAVTVPAAVGARTPAMSAPALGAADSAAAASLTNPVGRSVTPQAPASGGSSAAVSVAAAPTSATAPPAAPLPPKKLPRLMSAPWTASRDHVLGFLRSLPGRSPAQLTAEVLLPEWQALLTATGPRHLLKMRGTGEKDGGQCLAHWLATPPTHLDDLDKPLSEADADSPITQDVAVGLIVAVVQVLGPKPWRKLLGVQDAKHKATPLHRVGRFGHRLRVVVAMLRHASRSALLKETRNGWFPYHSAFRYCWDAAGELLLSATLWAVQSLPAGPTASGVTEEGGDEGMSDADSEAASTDEMEESASGASAVCTGQVLSPLQHRVYYTLRNQWFRDGGGQASLQAGAAALGLPPPGYMPGRGPAETDDAWQVAKAAYGERQEVMRRARRLDKKNHVPLPLEGPSAAGALRSALGLGSVTV</sequence>
<feature type="compositionally biased region" description="Low complexity" evidence="1">
    <location>
        <begin position="739"/>
        <end position="748"/>
    </location>
</feature>
<accession>A0A835XE02</accession>
<feature type="region of interest" description="Disordered" evidence="1">
    <location>
        <begin position="379"/>
        <end position="476"/>
    </location>
</feature>
<evidence type="ECO:0000256" key="1">
    <source>
        <dbReference type="SAM" id="MobiDB-lite"/>
    </source>
</evidence>
<dbReference type="AlphaFoldDB" id="A0A835XE02"/>
<name>A0A835XE02_9CHLO</name>
<feature type="region of interest" description="Disordered" evidence="1">
    <location>
        <begin position="492"/>
        <end position="515"/>
    </location>
</feature>
<feature type="compositionally biased region" description="Gly residues" evidence="1">
    <location>
        <begin position="492"/>
        <end position="506"/>
    </location>
</feature>
<dbReference type="OrthoDB" id="550627at2759"/>
<dbReference type="EMBL" id="JAEHOE010000202">
    <property type="protein sequence ID" value="KAG2482762.1"/>
    <property type="molecule type" value="Genomic_DNA"/>
</dbReference>
<dbReference type="Proteomes" id="UP000612055">
    <property type="component" value="Unassembled WGS sequence"/>
</dbReference>
<feature type="compositionally biased region" description="Acidic residues" evidence="1">
    <location>
        <begin position="1091"/>
        <end position="1112"/>
    </location>
</feature>
<keyword evidence="3" id="KW-1185">Reference proteome</keyword>
<reference evidence="2" key="1">
    <citation type="journal article" date="2020" name="bioRxiv">
        <title>Comparative genomics of Chlamydomonas.</title>
        <authorList>
            <person name="Craig R.J."/>
            <person name="Hasan A.R."/>
            <person name="Ness R.W."/>
            <person name="Keightley P.D."/>
        </authorList>
    </citation>
    <scope>NUCLEOTIDE SEQUENCE</scope>
    <source>
        <strain evidence="2">CCAP 11/70</strain>
    </source>
</reference>
<feature type="region of interest" description="Disordered" evidence="1">
    <location>
        <begin position="128"/>
        <end position="176"/>
    </location>
</feature>
<organism evidence="2 3">
    <name type="scientific">Edaphochlamys debaryana</name>
    <dbReference type="NCBI Taxonomy" id="47281"/>
    <lineage>
        <taxon>Eukaryota</taxon>
        <taxon>Viridiplantae</taxon>
        <taxon>Chlorophyta</taxon>
        <taxon>core chlorophytes</taxon>
        <taxon>Chlorophyceae</taxon>
        <taxon>CS clade</taxon>
        <taxon>Chlamydomonadales</taxon>
        <taxon>Chlamydomonadales incertae sedis</taxon>
        <taxon>Edaphochlamys</taxon>
    </lineage>
</organism>
<feature type="region of interest" description="Disordered" evidence="1">
    <location>
        <begin position="1"/>
        <end position="26"/>
    </location>
</feature>
<feature type="region of interest" description="Disordered" evidence="1">
    <location>
        <begin position="714"/>
        <end position="753"/>
    </location>
</feature>
<feature type="compositionally biased region" description="Gly residues" evidence="1">
    <location>
        <begin position="421"/>
        <end position="431"/>
    </location>
</feature>
<protein>
    <submittedName>
        <fullName evidence="2">Uncharacterized protein</fullName>
    </submittedName>
</protein>
<comment type="caution">
    <text evidence="2">The sequence shown here is derived from an EMBL/GenBank/DDBJ whole genome shotgun (WGS) entry which is preliminary data.</text>
</comment>
<gene>
    <name evidence="2" type="ORF">HYH03_018302</name>
</gene>
<feature type="region of interest" description="Disordered" evidence="1">
    <location>
        <begin position="1083"/>
        <end position="1117"/>
    </location>
</feature>
<evidence type="ECO:0000313" key="3">
    <source>
        <dbReference type="Proteomes" id="UP000612055"/>
    </source>
</evidence>
<feature type="compositionally biased region" description="Low complexity" evidence="1">
    <location>
        <begin position="128"/>
        <end position="173"/>
    </location>
</feature>
<feature type="compositionally biased region" description="Gly residues" evidence="1">
    <location>
        <begin position="403"/>
        <end position="414"/>
    </location>
</feature>